<dbReference type="Proteomes" id="UP001139103">
    <property type="component" value="Unassembled WGS sequence"/>
</dbReference>
<dbReference type="EMBL" id="JAJKFT010000002">
    <property type="protein sequence ID" value="MCC9627064.1"/>
    <property type="molecule type" value="Genomic_DNA"/>
</dbReference>
<evidence type="ECO:0000313" key="2">
    <source>
        <dbReference type="Proteomes" id="UP001139103"/>
    </source>
</evidence>
<name>A0A9X1MKC9_9BACT</name>
<sequence length="973" mass="109620">MITGRSWLIATCCFTAGLTVMVRPAAAEEKDPARAAQVEALINRANKLYLPRIEQLSWQPYNDVANLPYFSDQARHREQVKRLLATPESPERAEAIKQLNLQFLERQSVKNLELAKQAIAARNFTYARSYITFMPDSYWSAEEKRMVPVEKFLERKRQALKLDYAAYLAADEYVTSRMATFAQRMAAKSWPCKASTKAEGVVPVTIKFAAPAAAVSPSDVANVAEWRRYYANVDSATSLTEYPPYLDWSPRNFHWDIVRPPHKHYPEKGYLGVSMCGLYASSSAIEYIRSDLESAESDLQNFPKLKVLSGRNWAMFVRDDLSLSRPPGIELLFIRTPYGYFYLWIHSSMPTGLDSDQRGKVQNQIHYAAAKELIDLLAGDIPAEPFDPAEVGSAELTLTALDDVELTPTIDKPAECRVEAFLVGKDGKPVSQARVAFKKPEMGSLSDRVVVTDAAGKAEVTYTSPTFDEMTRQDKRAHDEMLRAVEPGSGATDYLTITTKRDMRRIEIGVHPLGKSVISTGPDRLVDRTTKMLVRLLDEKGKPVKKAGEKIMLYKPISGDLEVDVGHQVKGQATTTSYCILAQTDDLGQLSFDYIGPSHQELKAAHQQTFIKLQPHLFAVDQKTGRMAFHVVVVKNSQLPDPIGKYDNLWILTLMQWLYGYGVDAIWDQPWLGEYMMANQTFPVNSALDQGNFYANEFPSPQLELDRDARRRFAAAQSGFVDIRIDRIVVADNGYETGWDLIHGSNSDWNDDGVLEGPGFEMVGNAIYHETDLYQQVDYRLNCHFKDRMDLEATTYFKDLVLLACKHVYNINTVAKLPLSQLTDFNVTISWPITVSIRKYKDGTMEYQGWPYYRSQVENHYLKPDYLINQPVGLTLLFETAKPGEQAVVKFVAGKGYQKNAWIGIIPADVPHGDQRPNDDADIAYVTLNGKGNGIVNMKIPANTPPGEYEFRMFPSDDDSQPEAAHSAKFRIE</sequence>
<protein>
    <submittedName>
        <fullName evidence="1">Ig-like domain-containing protein</fullName>
    </submittedName>
</protein>
<reference evidence="1" key="1">
    <citation type="submission" date="2021-11" db="EMBL/GenBank/DDBJ databases">
        <title>Genome sequence.</title>
        <authorList>
            <person name="Sun Q."/>
        </authorList>
    </citation>
    <scope>NUCLEOTIDE SEQUENCE</scope>
    <source>
        <strain evidence="1">JC732</strain>
    </source>
</reference>
<dbReference type="AlphaFoldDB" id="A0A9X1MKC9"/>
<keyword evidence="2" id="KW-1185">Reference proteome</keyword>
<organism evidence="1 2">
    <name type="scientific">Blastopirellula sediminis</name>
    <dbReference type="NCBI Taxonomy" id="2894196"/>
    <lineage>
        <taxon>Bacteria</taxon>
        <taxon>Pseudomonadati</taxon>
        <taxon>Planctomycetota</taxon>
        <taxon>Planctomycetia</taxon>
        <taxon>Pirellulales</taxon>
        <taxon>Pirellulaceae</taxon>
        <taxon>Blastopirellula</taxon>
    </lineage>
</organism>
<dbReference type="RefSeq" id="WP_230214833.1">
    <property type="nucleotide sequence ID" value="NZ_JAJKFT010000002.1"/>
</dbReference>
<accession>A0A9X1MKC9</accession>
<evidence type="ECO:0000313" key="1">
    <source>
        <dbReference type="EMBL" id="MCC9627064.1"/>
    </source>
</evidence>
<proteinExistence type="predicted"/>
<comment type="caution">
    <text evidence="1">The sequence shown here is derived from an EMBL/GenBank/DDBJ whole genome shotgun (WGS) entry which is preliminary data.</text>
</comment>
<gene>
    <name evidence="1" type="ORF">LOC68_01470</name>
</gene>